<proteinExistence type="predicted"/>
<dbReference type="Proteomes" id="UP000298061">
    <property type="component" value="Unassembled WGS sequence"/>
</dbReference>
<organism evidence="1 2">
    <name type="scientific">Hericium alpestre</name>
    <dbReference type="NCBI Taxonomy" id="135208"/>
    <lineage>
        <taxon>Eukaryota</taxon>
        <taxon>Fungi</taxon>
        <taxon>Dikarya</taxon>
        <taxon>Basidiomycota</taxon>
        <taxon>Agaricomycotina</taxon>
        <taxon>Agaricomycetes</taxon>
        <taxon>Russulales</taxon>
        <taxon>Hericiaceae</taxon>
        <taxon>Hericium</taxon>
    </lineage>
</organism>
<evidence type="ECO:0000313" key="2">
    <source>
        <dbReference type="Proteomes" id="UP000298061"/>
    </source>
</evidence>
<keyword evidence="2" id="KW-1185">Reference proteome</keyword>
<reference evidence="1 2" key="1">
    <citation type="submission" date="2019-02" db="EMBL/GenBank/DDBJ databases">
        <title>Genome sequencing of the rare red list fungi Hericium alpestre (H. flagellum).</title>
        <authorList>
            <person name="Buettner E."/>
            <person name="Kellner H."/>
        </authorList>
    </citation>
    <scope>NUCLEOTIDE SEQUENCE [LARGE SCALE GENOMIC DNA]</scope>
    <source>
        <strain evidence="1 2">DSM 108284</strain>
    </source>
</reference>
<dbReference type="AlphaFoldDB" id="A0A4Y9ZN85"/>
<gene>
    <name evidence="1" type="ORF">EWM64_g9034</name>
</gene>
<evidence type="ECO:0000313" key="1">
    <source>
        <dbReference type="EMBL" id="TFY74978.1"/>
    </source>
</evidence>
<protein>
    <submittedName>
        <fullName evidence="1">Uncharacterized protein</fullName>
    </submittedName>
</protein>
<accession>A0A4Y9ZN85</accession>
<name>A0A4Y9ZN85_9AGAM</name>
<sequence>MFCDLDVIMAVFGQGTSAILIYDVIEVHLALLHTPVGRHFINGFIGTLHLKTLLPPFPTAL</sequence>
<dbReference type="EMBL" id="SFCI01001775">
    <property type="protein sequence ID" value="TFY74978.1"/>
    <property type="molecule type" value="Genomic_DNA"/>
</dbReference>
<comment type="caution">
    <text evidence="1">The sequence shown here is derived from an EMBL/GenBank/DDBJ whole genome shotgun (WGS) entry which is preliminary data.</text>
</comment>